<dbReference type="Proteomes" id="UP000451471">
    <property type="component" value="Unassembled WGS sequence"/>
</dbReference>
<protein>
    <submittedName>
        <fullName evidence="2">Uncharacterized protein</fullName>
    </submittedName>
</protein>
<name>A0A6B0GEA3_9EURY</name>
<evidence type="ECO:0000313" key="3">
    <source>
        <dbReference type="Proteomes" id="UP000451471"/>
    </source>
</evidence>
<feature type="transmembrane region" description="Helical" evidence="1">
    <location>
        <begin position="74"/>
        <end position="96"/>
    </location>
</feature>
<reference evidence="2 3" key="1">
    <citation type="submission" date="2019-12" db="EMBL/GenBank/DDBJ databases">
        <title>Halocatena pleomorpha gen. nov. sp. nov., an extremely halophilic archaeon of family Halobacteriaceae isolated from saltpan soil.</title>
        <authorList>
            <person name="Pal Y."/>
            <person name="Verma A."/>
            <person name="Krishnamurthi S."/>
            <person name="Kumar P."/>
        </authorList>
    </citation>
    <scope>NUCLEOTIDE SEQUENCE [LARGE SCALE GENOMIC DNA]</scope>
    <source>
        <strain evidence="2 3">JCM 16495</strain>
    </source>
</reference>
<dbReference type="RefSeq" id="WP_158202876.1">
    <property type="nucleotide sequence ID" value="NZ_WSZK01000004.1"/>
</dbReference>
<dbReference type="AlphaFoldDB" id="A0A6B0GEA3"/>
<dbReference type="EMBL" id="WSZK01000004">
    <property type="protein sequence ID" value="MWG33142.1"/>
    <property type="molecule type" value="Genomic_DNA"/>
</dbReference>
<feature type="transmembrane region" description="Helical" evidence="1">
    <location>
        <begin position="20"/>
        <end position="41"/>
    </location>
</feature>
<keyword evidence="3" id="KW-1185">Reference proteome</keyword>
<organism evidence="2 3">
    <name type="scientific">Halomarina oriensis</name>
    <dbReference type="NCBI Taxonomy" id="671145"/>
    <lineage>
        <taxon>Archaea</taxon>
        <taxon>Methanobacteriati</taxon>
        <taxon>Methanobacteriota</taxon>
        <taxon>Stenosarchaea group</taxon>
        <taxon>Halobacteria</taxon>
        <taxon>Halobacteriales</taxon>
        <taxon>Natronomonadaceae</taxon>
        <taxon>Halomarina</taxon>
    </lineage>
</organism>
<accession>A0A6B0GEA3</accession>
<proteinExistence type="predicted"/>
<keyword evidence="1" id="KW-1133">Transmembrane helix</keyword>
<keyword evidence="1" id="KW-0812">Transmembrane</keyword>
<gene>
    <name evidence="2" type="ORF">GQS65_01330</name>
</gene>
<keyword evidence="1" id="KW-0472">Membrane</keyword>
<evidence type="ECO:0000256" key="1">
    <source>
        <dbReference type="SAM" id="Phobius"/>
    </source>
</evidence>
<sequence length="98" mass="10829">MSPSLAERLRDDDRGVGYQLVLMLIAFAFIALILSMMTTPITKVQNFSDDQNDGTEYEQEAATMNQRITDAWNALPVVGTFLVVVFTIVMAVVLSARA</sequence>
<evidence type="ECO:0000313" key="2">
    <source>
        <dbReference type="EMBL" id="MWG33142.1"/>
    </source>
</evidence>
<comment type="caution">
    <text evidence="2">The sequence shown here is derived from an EMBL/GenBank/DDBJ whole genome shotgun (WGS) entry which is preliminary data.</text>
</comment>